<dbReference type="InterPro" id="IPR012000">
    <property type="entry name" value="Thiamin_PyroP_enz_cen_dom"/>
</dbReference>
<dbReference type="InterPro" id="IPR029035">
    <property type="entry name" value="DHS-like_NAD/FAD-binding_dom"/>
</dbReference>
<dbReference type="SUPFAM" id="SSF52467">
    <property type="entry name" value="DHS-like NAD/FAD-binding domain"/>
    <property type="match status" value="1"/>
</dbReference>
<dbReference type="GO" id="GO:0050660">
    <property type="term" value="F:flavin adenine dinucleotide binding"/>
    <property type="evidence" value="ECO:0007669"/>
    <property type="project" value="TreeGrafter"/>
</dbReference>
<dbReference type="GO" id="GO:0009436">
    <property type="term" value="P:glyoxylate catabolic process"/>
    <property type="evidence" value="ECO:0007669"/>
    <property type="project" value="InterPro"/>
</dbReference>
<evidence type="ECO:0000259" key="6">
    <source>
        <dbReference type="Pfam" id="PF02776"/>
    </source>
</evidence>
<sequence length="597" mass="64944">MAMMRAIDAAVRVLEKEGVRCAFGVPGAAINPLYSALKKRGSISHILARHVEGASHMAEGYTRAKAGNIGVCIGTSGPAGTDMITGLYSAIADSIPILCITGQAPRTRLYKEDFQAVDIESIAKPVTKWAVTVREPALVPRVLSQAFHIMRSGRPGPVLVDLPLDVQLAEIEFDDETYEPLPVYKPAATRKQIERALDMMNAAERPLIVAGGGIINADACDLLVEFAETVNVPVVPTLMGWGAIPDDHVLMAGMVGLQTSHRYGNATMLESDFVLGIGNRWANRHTGSVDVYTKGRSFVHVDIEPTQIGRVFNPQLGIVSDAKAALELFVEVAKEWRSQGRIKARQAWPAACHDRKRSMLRRSDFANVPIKPQRVYQEMNKAFGADTCYVTVIGLSQIAGAQFLRVQGPRNWINAGQAGPLGWTLPAALGVRAADPDREIVALSGDYDFQFLIEELAVGAQFKLPYIHVVLNNSYLGLIRQAQRGFDMDYHVQLSFENINAPEIGSYGVDHVAVAEGLGCKAIRVTDPSKAQDAFRTARELMAEHQVPVVVEFILERVTNIAMGAEIDGVVEFEDVLDVPLDAPQGSGARRPVLIPV</sequence>
<feature type="domain" description="Thiamine pyrophosphate enzyme TPP-binding" evidence="5">
    <location>
        <begin position="393"/>
        <end position="553"/>
    </location>
</feature>
<feature type="domain" description="Thiamine pyrophosphate enzyme N-terminal TPP-binding" evidence="6">
    <location>
        <begin position="4"/>
        <end position="120"/>
    </location>
</feature>
<dbReference type="GO" id="GO:0030976">
    <property type="term" value="F:thiamine pyrophosphate binding"/>
    <property type="evidence" value="ECO:0007669"/>
    <property type="project" value="InterPro"/>
</dbReference>
<dbReference type="GO" id="GO:0009028">
    <property type="term" value="F:tartronate-semialdehyde synthase activity"/>
    <property type="evidence" value="ECO:0007669"/>
    <property type="project" value="InterPro"/>
</dbReference>
<dbReference type="NCBIfam" id="TIGR01504">
    <property type="entry name" value="glyox_carbo_lig"/>
    <property type="match status" value="1"/>
</dbReference>
<comment type="similarity">
    <text evidence="1 3">Belongs to the TPP enzyme family.</text>
</comment>
<evidence type="ECO:0000313" key="8">
    <source>
        <dbReference type="Proteomes" id="UP000243904"/>
    </source>
</evidence>
<accession>A0A1H1N5N8</accession>
<dbReference type="Gene3D" id="3.40.50.970">
    <property type="match status" value="2"/>
</dbReference>
<dbReference type="EMBL" id="LT629750">
    <property type="protein sequence ID" value="SDR94296.1"/>
    <property type="molecule type" value="Genomic_DNA"/>
</dbReference>
<keyword evidence="2 3" id="KW-0786">Thiamine pyrophosphate</keyword>
<gene>
    <name evidence="7" type="ORF">SAMN05444158_0494</name>
</gene>
<keyword evidence="8" id="KW-1185">Reference proteome</keyword>
<evidence type="ECO:0000259" key="4">
    <source>
        <dbReference type="Pfam" id="PF00205"/>
    </source>
</evidence>
<protein>
    <submittedName>
        <fullName evidence="7">Tartronate-semialdehyde synthase</fullName>
    </submittedName>
</protein>
<dbReference type="Proteomes" id="UP000243904">
    <property type="component" value="Chromosome I"/>
</dbReference>
<dbReference type="Gene3D" id="3.40.50.1220">
    <property type="entry name" value="TPP-binding domain"/>
    <property type="match status" value="1"/>
</dbReference>
<dbReference type="Pfam" id="PF02776">
    <property type="entry name" value="TPP_enzyme_N"/>
    <property type="match status" value="1"/>
</dbReference>
<dbReference type="GO" id="GO:0000287">
    <property type="term" value="F:magnesium ion binding"/>
    <property type="evidence" value="ECO:0007669"/>
    <property type="project" value="InterPro"/>
</dbReference>
<feature type="domain" description="Thiamine pyrophosphate enzyme central" evidence="4">
    <location>
        <begin position="193"/>
        <end position="327"/>
    </location>
</feature>
<dbReference type="RefSeq" id="WP_146686192.1">
    <property type="nucleotide sequence ID" value="NZ_LT629750.1"/>
</dbReference>
<evidence type="ECO:0000256" key="3">
    <source>
        <dbReference type="RuleBase" id="RU362132"/>
    </source>
</evidence>
<evidence type="ECO:0000313" key="7">
    <source>
        <dbReference type="EMBL" id="SDR94296.1"/>
    </source>
</evidence>
<dbReference type="GO" id="GO:0005948">
    <property type="term" value="C:acetolactate synthase complex"/>
    <property type="evidence" value="ECO:0007669"/>
    <property type="project" value="TreeGrafter"/>
</dbReference>
<dbReference type="PANTHER" id="PTHR18968:SF14">
    <property type="entry name" value="GLYOXYLATE CARBOLIGASE"/>
    <property type="match status" value="1"/>
</dbReference>
<dbReference type="InterPro" id="IPR045229">
    <property type="entry name" value="TPP_enz"/>
</dbReference>
<dbReference type="PANTHER" id="PTHR18968">
    <property type="entry name" value="THIAMINE PYROPHOSPHATE ENZYMES"/>
    <property type="match status" value="1"/>
</dbReference>
<evidence type="ECO:0000259" key="5">
    <source>
        <dbReference type="Pfam" id="PF02775"/>
    </source>
</evidence>
<dbReference type="Pfam" id="PF02775">
    <property type="entry name" value="TPP_enzyme_C"/>
    <property type="match status" value="1"/>
</dbReference>
<proteinExistence type="inferred from homology"/>
<dbReference type="SUPFAM" id="SSF52518">
    <property type="entry name" value="Thiamin diphosphate-binding fold (THDP-binding)"/>
    <property type="match status" value="2"/>
</dbReference>
<dbReference type="GO" id="GO:0009099">
    <property type="term" value="P:L-valine biosynthetic process"/>
    <property type="evidence" value="ECO:0007669"/>
    <property type="project" value="TreeGrafter"/>
</dbReference>
<reference evidence="8" key="1">
    <citation type="submission" date="2016-10" db="EMBL/GenBank/DDBJ databases">
        <authorList>
            <person name="Varghese N."/>
            <person name="Submissions S."/>
        </authorList>
    </citation>
    <scope>NUCLEOTIDE SEQUENCE [LARGE SCALE GENOMIC DNA]</scope>
    <source>
        <strain evidence="8">GAS369</strain>
    </source>
</reference>
<organism evidence="7 8">
    <name type="scientific">Bradyrhizobium canariense</name>
    <dbReference type="NCBI Taxonomy" id="255045"/>
    <lineage>
        <taxon>Bacteria</taxon>
        <taxon>Pseudomonadati</taxon>
        <taxon>Pseudomonadota</taxon>
        <taxon>Alphaproteobacteria</taxon>
        <taxon>Hyphomicrobiales</taxon>
        <taxon>Nitrobacteraceae</taxon>
        <taxon>Bradyrhizobium</taxon>
    </lineage>
</organism>
<dbReference type="FunFam" id="3.40.50.1220:FF:000008">
    <property type="entry name" value="Acetolactate synthase"/>
    <property type="match status" value="1"/>
</dbReference>
<dbReference type="GO" id="GO:0009097">
    <property type="term" value="P:isoleucine biosynthetic process"/>
    <property type="evidence" value="ECO:0007669"/>
    <property type="project" value="TreeGrafter"/>
</dbReference>
<dbReference type="InterPro" id="IPR029061">
    <property type="entry name" value="THDP-binding"/>
</dbReference>
<name>A0A1H1N5N8_9BRAD</name>
<dbReference type="FunFam" id="3.40.50.970:FF:000007">
    <property type="entry name" value="Acetolactate synthase"/>
    <property type="match status" value="1"/>
</dbReference>
<dbReference type="NCBIfam" id="NF008431">
    <property type="entry name" value="PRK11269.1"/>
    <property type="match status" value="1"/>
</dbReference>
<dbReference type="CDD" id="cd07035">
    <property type="entry name" value="TPP_PYR_POX_like"/>
    <property type="match status" value="1"/>
</dbReference>
<dbReference type="InterPro" id="IPR011766">
    <property type="entry name" value="TPP_enzyme_TPP-bd"/>
</dbReference>
<evidence type="ECO:0000256" key="2">
    <source>
        <dbReference type="ARBA" id="ARBA00023052"/>
    </source>
</evidence>
<dbReference type="Pfam" id="PF00205">
    <property type="entry name" value="TPP_enzyme_M"/>
    <property type="match status" value="1"/>
</dbReference>
<dbReference type="AlphaFoldDB" id="A0A1H1N5N8"/>
<dbReference type="InterPro" id="IPR012001">
    <property type="entry name" value="Thiamin_PyroP_enz_TPP-bd_dom"/>
</dbReference>
<dbReference type="InterPro" id="IPR006397">
    <property type="entry name" value="Glyox_carbo_lig"/>
</dbReference>
<evidence type="ECO:0000256" key="1">
    <source>
        <dbReference type="ARBA" id="ARBA00007812"/>
    </source>
</evidence>